<dbReference type="GO" id="GO:0015074">
    <property type="term" value="P:DNA integration"/>
    <property type="evidence" value="ECO:0007669"/>
    <property type="project" value="InterPro"/>
</dbReference>
<evidence type="ECO:0000313" key="3">
    <source>
        <dbReference type="Proteomes" id="UP000230423"/>
    </source>
</evidence>
<dbReference type="PROSITE" id="PS50994">
    <property type="entry name" value="INTEGRASE"/>
    <property type="match status" value="1"/>
</dbReference>
<reference evidence="2 3" key="1">
    <citation type="submission" date="2015-09" db="EMBL/GenBank/DDBJ databases">
        <title>Draft genome of the parasitic nematode Teladorsagia circumcincta isolate WARC Sus (inbred).</title>
        <authorList>
            <person name="Mitreva M."/>
        </authorList>
    </citation>
    <scope>NUCLEOTIDE SEQUENCE [LARGE SCALE GENOMIC DNA]</scope>
    <source>
        <strain evidence="2 3">S</strain>
    </source>
</reference>
<dbReference type="InterPro" id="IPR001584">
    <property type="entry name" value="Integrase_cat-core"/>
</dbReference>
<evidence type="ECO:0000313" key="2">
    <source>
        <dbReference type="EMBL" id="PIO72464.1"/>
    </source>
</evidence>
<protein>
    <submittedName>
        <fullName evidence="2">Integrase core domain protein</fullName>
    </submittedName>
</protein>
<keyword evidence="3" id="KW-1185">Reference proteome</keyword>
<feature type="domain" description="Integrase catalytic" evidence="1">
    <location>
        <begin position="40"/>
        <end position="153"/>
    </location>
</feature>
<dbReference type="AlphaFoldDB" id="A0A2G9UQC1"/>
<dbReference type="GO" id="GO:0003676">
    <property type="term" value="F:nucleic acid binding"/>
    <property type="evidence" value="ECO:0007669"/>
    <property type="project" value="InterPro"/>
</dbReference>
<dbReference type="EMBL" id="KZ345670">
    <property type="protein sequence ID" value="PIO72464.1"/>
    <property type="molecule type" value="Genomic_DNA"/>
</dbReference>
<dbReference type="Gene3D" id="3.30.420.10">
    <property type="entry name" value="Ribonuclease H-like superfamily/Ribonuclease H"/>
    <property type="match status" value="1"/>
</dbReference>
<dbReference type="Pfam" id="PF00665">
    <property type="entry name" value="rve"/>
    <property type="match status" value="1"/>
</dbReference>
<dbReference type="Proteomes" id="UP000230423">
    <property type="component" value="Unassembled WGS sequence"/>
</dbReference>
<dbReference type="InterPro" id="IPR050951">
    <property type="entry name" value="Retrovirus_Pol_polyprotein"/>
</dbReference>
<gene>
    <name evidence="2" type="ORF">TELCIR_05611</name>
</gene>
<dbReference type="InterPro" id="IPR036397">
    <property type="entry name" value="RNaseH_sf"/>
</dbReference>
<dbReference type="OrthoDB" id="5818961at2759"/>
<dbReference type="SUPFAM" id="SSF53098">
    <property type="entry name" value="Ribonuclease H-like"/>
    <property type="match status" value="1"/>
</dbReference>
<dbReference type="InterPro" id="IPR012337">
    <property type="entry name" value="RNaseH-like_sf"/>
</dbReference>
<proteinExistence type="predicted"/>
<accession>A0A2G9UQC1</accession>
<name>A0A2G9UQC1_TELCI</name>
<sequence length="153" mass="17845">MARMKKGYVCWMNINRDIEENVRHCSYCQGTAKMPRKTALSSWPDEKNRVHIDYVGPINGEMYLVVVDSYSKWPEVSEMLSSTAKANWIELKMLFARYGDPRVIVSDKGTQFTSREFKDFCDEEGIEHVRSPPFHPQSNGRAENFVDTLRDHY</sequence>
<dbReference type="PANTHER" id="PTHR37984:SF5">
    <property type="entry name" value="PROTEIN NYNRIN-LIKE"/>
    <property type="match status" value="1"/>
</dbReference>
<evidence type="ECO:0000259" key="1">
    <source>
        <dbReference type="PROSITE" id="PS50994"/>
    </source>
</evidence>
<organism evidence="2 3">
    <name type="scientific">Teladorsagia circumcincta</name>
    <name type="common">Brown stomach worm</name>
    <name type="synonym">Ostertagia circumcincta</name>
    <dbReference type="NCBI Taxonomy" id="45464"/>
    <lineage>
        <taxon>Eukaryota</taxon>
        <taxon>Metazoa</taxon>
        <taxon>Ecdysozoa</taxon>
        <taxon>Nematoda</taxon>
        <taxon>Chromadorea</taxon>
        <taxon>Rhabditida</taxon>
        <taxon>Rhabditina</taxon>
        <taxon>Rhabditomorpha</taxon>
        <taxon>Strongyloidea</taxon>
        <taxon>Trichostrongylidae</taxon>
        <taxon>Teladorsagia</taxon>
    </lineage>
</organism>
<dbReference type="PANTHER" id="PTHR37984">
    <property type="entry name" value="PROTEIN CBG26694"/>
    <property type="match status" value="1"/>
</dbReference>